<evidence type="ECO:0000313" key="4">
    <source>
        <dbReference type="Ensembl" id="ENSCMIP00000004792.1"/>
    </source>
</evidence>
<dbReference type="PANTHER" id="PTHR23120">
    <property type="entry name" value="MAESTRO-RELATED HEAT DOMAIN-CONTAINING"/>
    <property type="match status" value="1"/>
</dbReference>
<keyword evidence="5" id="KW-1185">Reference proteome</keyword>
<reference evidence="4" key="4">
    <citation type="submission" date="2025-08" db="UniProtKB">
        <authorList>
            <consortium name="Ensembl"/>
        </authorList>
    </citation>
    <scope>IDENTIFICATION</scope>
</reference>
<dbReference type="InParanoid" id="A0A4W3GNQ1"/>
<name>A0A4W3GNQ1_CALMI</name>
<reference evidence="4" key="5">
    <citation type="submission" date="2025-09" db="UniProtKB">
        <authorList>
            <consortium name="Ensembl"/>
        </authorList>
    </citation>
    <scope>IDENTIFICATION</scope>
</reference>
<dbReference type="Ensembl" id="ENSCMIT00000004972.1">
    <property type="protein sequence ID" value="ENSCMIP00000004792.1"/>
    <property type="gene ID" value="ENSCMIG00000002847.1"/>
</dbReference>
<dbReference type="Pfam" id="PF23210">
    <property type="entry name" value="HEAT_Maestro_2"/>
    <property type="match status" value="1"/>
</dbReference>
<organism evidence="4 5">
    <name type="scientific">Callorhinchus milii</name>
    <name type="common">Ghost shark</name>
    <dbReference type="NCBI Taxonomy" id="7868"/>
    <lineage>
        <taxon>Eukaryota</taxon>
        <taxon>Metazoa</taxon>
        <taxon>Chordata</taxon>
        <taxon>Craniata</taxon>
        <taxon>Vertebrata</taxon>
        <taxon>Chondrichthyes</taxon>
        <taxon>Holocephali</taxon>
        <taxon>Chimaeriformes</taxon>
        <taxon>Callorhinchidae</taxon>
        <taxon>Callorhinchus</taxon>
    </lineage>
</organism>
<feature type="domain" description="MROH2B-like HEAT-repeats" evidence="2">
    <location>
        <begin position="255"/>
        <end position="320"/>
    </location>
</feature>
<dbReference type="SUPFAM" id="SSF48371">
    <property type="entry name" value="ARM repeat"/>
    <property type="match status" value="1"/>
</dbReference>
<dbReference type="InterPro" id="IPR056282">
    <property type="entry name" value="MROH2B-like_N_HEAT"/>
</dbReference>
<dbReference type="PANTHER" id="PTHR23120:SF0">
    <property type="entry name" value="MAESTRO HEAT-LIKE REPEAT FAMILY MEMBER 1"/>
    <property type="match status" value="1"/>
</dbReference>
<evidence type="ECO:0008006" key="6">
    <source>
        <dbReference type="Google" id="ProtNLM"/>
    </source>
</evidence>
<reference evidence="5" key="3">
    <citation type="journal article" date="2014" name="Nature">
        <title>Elephant shark genome provides unique insights into gnathostome evolution.</title>
        <authorList>
            <consortium name="International Elephant Shark Genome Sequencing Consortium"/>
            <person name="Venkatesh B."/>
            <person name="Lee A.P."/>
            <person name="Ravi V."/>
            <person name="Maurya A.K."/>
            <person name="Lian M.M."/>
            <person name="Swann J.B."/>
            <person name="Ohta Y."/>
            <person name="Flajnik M.F."/>
            <person name="Sutoh Y."/>
            <person name="Kasahara M."/>
            <person name="Hoon S."/>
            <person name="Gangu V."/>
            <person name="Roy S.W."/>
            <person name="Irimia M."/>
            <person name="Korzh V."/>
            <person name="Kondrychyn I."/>
            <person name="Lim Z.W."/>
            <person name="Tay B.H."/>
            <person name="Tohari S."/>
            <person name="Kong K.W."/>
            <person name="Ho S."/>
            <person name="Lorente-Galdos B."/>
            <person name="Quilez J."/>
            <person name="Marques-Bonet T."/>
            <person name="Raney B.J."/>
            <person name="Ingham P.W."/>
            <person name="Tay A."/>
            <person name="Hillier L.W."/>
            <person name="Minx P."/>
            <person name="Boehm T."/>
            <person name="Wilson R.K."/>
            <person name="Brenner S."/>
            <person name="Warren W.C."/>
        </authorList>
    </citation>
    <scope>NUCLEOTIDE SEQUENCE [LARGE SCALE GENOMIC DNA]</scope>
</reference>
<dbReference type="InterPro" id="IPR045206">
    <property type="entry name" value="Maestro_heat-like_prot"/>
</dbReference>
<proteinExistence type="predicted"/>
<dbReference type="AlphaFoldDB" id="A0A4W3GNQ1"/>
<dbReference type="Proteomes" id="UP000314986">
    <property type="component" value="Unassembled WGS sequence"/>
</dbReference>
<dbReference type="GO" id="GO:0005737">
    <property type="term" value="C:cytoplasm"/>
    <property type="evidence" value="ECO:0007669"/>
    <property type="project" value="TreeGrafter"/>
</dbReference>
<evidence type="ECO:0000256" key="1">
    <source>
        <dbReference type="ARBA" id="ARBA00022737"/>
    </source>
</evidence>
<dbReference type="STRING" id="7868.ENSCMIP00000004792"/>
<evidence type="ECO:0000313" key="5">
    <source>
        <dbReference type="Proteomes" id="UP000314986"/>
    </source>
</evidence>
<evidence type="ECO:0000259" key="3">
    <source>
        <dbReference type="Pfam" id="PF23221"/>
    </source>
</evidence>
<reference evidence="5" key="2">
    <citation type="journal article" date="2007" name="PLoS Biol.">
        <title>Survey sequencing and comparative analysis of the elephant shark (Callorhinchus milii) genome.</title>
        <authorList>
            <person name="Venkatesh B."/>
            <person name="Kirkness E.F."/>
            <person name="Loh Y.H."/>
            <person name="Halpern A.L."/>
            <person name="Lee A.P."/>
            <person name="Johnson J."/>
            <person name="Dandona N."/>
            <person name="Viswanathan L.D."/>
            <person name="Tay A."/>
            <person name="Venter J.C."/>
            <person name="Strausberg R.L."/>
            <person name="Brenner S."/>
        </authorList>
    </citation>
    <scope>NUCLEOTIDE SEQUENCE [LARGE SCALE GENOMIC DNA]</scope>
</reference>
<accession>A0A4W3GNQ1</accession>
<keyword evidence="1" id="KW-0677">Repeat</keyword>
<dbReference type="Pfam" id="PF23221">
    <property type="entry name" value="HEAT_MROH2B_1st"/>
    <property type="match status" value="1"/>
</dbReference>
<evidence type="ECO:0000259" key="2">
    <source>
        <dbReference type="Pfam" id="PF23210"/>
    </source>
</evidence>
<sequence length="334" mass="37597">MGTCSLEATLMALRDAAFDKDESVRDQIMFSLQDLGRHYPELVLMSCHNYLLKHSQLALGHRTVILQSMERIVKDNIRQVGQPLARKLISMASDELTRSDEASSGYQDAAMNSLLVTLGSDFINQVLEELTDKLQSGVQPHFFVVRTLGDLALANPKGVIPHLRSILQTLLPMLSMAKREQMKLAFTAALGLFSRSILQFHKESNSGLSPGMRKDEFSHEIYVAYDVLFNNWLQCKDVKLRSMVLETVGHMVHLLSDDRLNQELPKLIPGILALYKRHPEPLCVTQCLRHTLEAAMKIDTQALEVHVDTLLPALHQQICLEGGLVMVEFVVRQC</sequence>
<dbReference type="InterPro" id="IPR016024">
    <property type="entry name" value="ARM-type_fold"/>
</dbReference>
<dbReference type="InterPro" id="IPR011989">
    <property type="entry name" value="ARM-like"/>
</dbReference>
<reference evidence="5" key="1">
    <citation type="journal article" date="2006" name="Science">
        <title>Ancient noncoding elements conserved in the human genome.</title>
        <authorList>
            <person name="Venkatesh B."/>
            <person name="Kirkness E.F."/>
            <person name="Loh Y.H."/>
            <person name="Halpern A.L."/>
            <person name="Lee A.P."/>
            <person name="Johnson J."/>
            <person name="Dandona N."/>
            <person name="Viswanathan L.D."/>
            <person name="Tay A."/>
            <person name="Venter J.C."/>
            <person name="Strausberg R.L."/>
            <person name="Brenner S."/>
        </authorList>
    </citation>
    <scope>NUCLEOTIDE SEQUENCE [LARGE SCALE GENOMIC DNA]</scope>
</reference>
<feature type="domain" description="MROH2B-like N-terminal HEAT-repeats" evidence="3">
    <location>
        <begin position="32"/>
        <end position="252"/>
    </location>
</feature>
<dbReference type="Gene3D" id="1.25.10.10">
    <property type="entry name" value="Leucine-rich Repeat Variant"/>
    <property type="match status" value="1"/>
</dbReference>
<dbReference type="OMA" id="SHEIYVA"/>
<dbReference type="GeneTree" id="ENSGT00940000156930"/>
<dbReference type="InterPro" id="IPR055408">
    <property type="entry name" value="HEAT_MROH2B-like"/>
</dbReference>
<protein>
    <recommendedName>
        <fullName evidence="6">Maestro heat-like repeat-containing protein family member 1</fullName>
    </recommendedName>
</protein>